<dbReference type="GO" id="GO:0005886">
    <property type="term" value="C:plasma membrane"/>
    <property type="evidence" value="ECO:0007669"/>
    <property type="project" value="TreeGrafter"/>
</dbReference>
<dbReference type="PANTHER" id="PTHR48090:SF8">
    <property type="entry name" value="GLYCOSYLTRANSFERASE CSBB-RELATED"/>
    <property type="match status" value="1"/>
</dbReference>
<keyword evidence="1" id="KW-0472">Membrane</keyword>
<keyword evidence="1" id="KW-1133">Transmembrane helix</keyword>
<feature type="domain" description="Glycosyltransferase 2-like" evidence="2">
    <location>
        <begin position="24"/>
        <end position="186"/>
    </location>
</feature>
<comment type="caution">
    <text evidence="3">The sequence shown here is derived from an EMBL/GenBank/DDBJ whole genome shotgun (WGS) entry which is preliminary data.</text>
</comment>
<dbReference type="CDD" id="cd04187">
    <property type="entry name" value="DPM1_like_bac"/>
    <property type="match status" value="1"/>
</dbReference>
<dbReference type="Gene3D" id="3.90.550.10">
    <property type="entry name" value="Spore Coat Polysaccharide Biosynthesis Protein SpsA, Chain A"/>
    <property type="match status" value="1"/>
</dbReference>
<dbReference type="AlphaFoldDB" id="A0A0F9US98"/>
<proteinExistence type="predicted"/>
<keyword evidence="1" id="KW-0812">Transmembrane</keyword>
<dbReference type="SUPFAM" id="SSF53448">
    <property type="entry name" value="Nucleotide-diphospho-sugar transferases"/>
    <property type="match status" value="1"/>
</dbReference>
<gene>
    <name evidence="3" type="ORF">LCGC14_0571590</name>
</gene>
<dbReference type="InterPro" id="IPR029044">
    <property type="entry name" value="Nucleotide-diphossugar_trans"/>
</dbReference>
<feature type="transmembrane region" description="Helical" evidence="1">
    <location>
        <begin position="280"/>
        <end position="306"/>
    </location>
</feature>
<dbReference type="InterPro" id="IPR001173">
    <property type="entry name" value="Glyco_trans_2-like"/>
</dbReference>
<protein>
    <recommendedName>
        <fullName evidence="2">Glycosyltransferase 2-like domain-containing protein</fullName>
    </recommendedName>
</protein>
<dbReference type="EMBL" id="LAZR01000840">
    <property type="protein sequence ID" value="KKN56513.1"/>
    <property type="molecule type" value="Genomic_DNA"/>
</dbReference>
<evidence type="ECO:0000313" key="3">
    <source>
        <dbReference type="EMBL" id="KKN56513.1"/>
    </source>
</evidence>
<evidence type="ECO:0000256" key="1">
    <source>
        <dbReference type="SAM" id="Phobius"/>
    </source>
</evidence>
<name>A0A0F9US98_9ZZZZ</name>
<reference evidence="3" key="1">
    <citation type="journal article" date="2015" name="Nature">
        <title>Complex archaea that bridge the gap between prokaryotes and eukaryotes.</title>
        <authorList>
            <person name="Spang A."/>
            <person name="Saw J.H."/>
            <person name="Jorgensen S.L."/>
            <person name="Zaremba-Niedzwiedzka K."/>
            <person name="Martijn J."/>
            <person name="Lind A.E."/>
            <person name="van Eijk R."/>
            <person name="Schleper C."/>
            <person name="Guy L."/>
            <person name="Ettema T.J."/>
        </authorList>
    </citation>
    <scope>NUCLEOTIDE SEQUENCE</scope>
</reference>
<accession>A0A0F9US98</accession>
<organism evidence="3">
    <name type="scientific">marine sediment metagenome</name>
    <dbReference type="NCBI Taxonomy" id="412755"/>
    <lineage>
        <taxon>unclassified sequences</taxon>
        <taxon>metagenomes</taxon>
        <taxon>ecological metagenomes</taxon>
    </lineage>
</organism>
<dbReference type="PANTHER" id="PTHR48090">
    <property type="entry name" value="UNDECAPRENYL-PHOSPHATE 4-DEOXY-4-FORMAMIDO-L-ARABINOSE TRANSFERASE-RELATED"/>
    <property type="match status" value="1"/>
</dbReference>
<sequence length="331" mass="36872">MKISRLSETDETLFSGHHVRPELSFVVPAFNEESNIAETIRRIDQEARKLVGSFEIIIVDDGSSDQTFQKSKDAGADMPLRLLRLSRNFGKEQAIMAGLEASKGMAVVILDADLQEPLCHLRVMLQHRADGYDVVYAVRAHRNDETVLKRLLTRIFYKLLNLGSDADIPADARDFRLMDRKVVQELCNLPEKNRFMKGLYGWVGFRSIAVPIELEPRGAGKSSFGLGGLLKHGLTGMTSFTSWPLRIWTLIGLGIAALSIIYGFWIVVKTMVFGVDVPGWSTLAVAVLFLGGIQLISIGVLGEYLARVFTEVKGRPGFIVAETHPRMQVQR</sequence>
<feature type="transmembrane region" description="Helical" evidence="1">
    <location>
        <begin position="247"/>
        <end position="268"/>
    </location>
</feature>
<dbReference type="Pfam" id="PF00535">
    <property type="entry name" value="Glycos_transf_2"/>
    <property type="match status" value="1"/>
</dbReference>
<dbReference type="InterPro" id="IPR050256">
    <property type="entry name" value="Glycosyltransferase_2"/>
</dbReference>
<evidence type="ECO:0000259" key="2">
    <source>
        <dbReference type="Pfam" id="PF00535"/>
    </source>
</evidence>